<sequence>MSRHTTALRAATAVSAAVLAVGVLTACDPAEPAAAPSTAAASQAAPSAADPSPAGDAASAAASPSAKAGAATGPAVNGVPASAWMKGNDLPLNSAYHWPAQAGKAKAVKNGEPFAFETLCDSARSSDLAGLGTGADGAQSLLSGGTDEWQVQQTVVHFKGTSSGAVQSAGALLRALTAEVKACAPDGATPSVKVTAEDPAYLAATITLKQGSGGITVHEYLTTTSTTVAELTVYGPYGTKKPKAAWTVKDDTAVLRLLGAPLCDAFKNC</sequence>
<feature type="region of interest" description="Disordered" evidence="1">
    <location>
        <begin position="38"/>
        <end position="61"/>
    </location>
</feature>
<organism evidence="3 4">
    <name type="scientific">Kitasatospora arboriphila</name>
    <dbReference type="NCBI Taxonomy" id="258052"/>
    <lineage>
        <taxon>Bacteria</taxon>
        <taxon>Bacillati</taxon>
        <taxon>Actinomycetota</taxon>
        <taxon>Actinomycetes</taxon>
        <taxon>Kitasatosporales</taxon>
        <taxon>Streptomycetaceae</taxon>
        <taxon>Kitasatospora</taxon>
    </lineage>
</organism>
<gene>
    <name evidence="3" type="ORF">GCM10009663_30690</name>
</gene>
<evidence type="ECO:0000313" key="3">
    <source>
        <dbReference type="EMBL" id="GAA1084831.1"/>
    </source>
</evidence>
<dbReference type="PROSITE" id="PS51257">
    <property type="entry name" value="PROKAR_LIPOPROTEIN"/>
    <property type="match status" value="1"/>
</dbReference>
<comment type="caution">
    <text evidence="3">The sequence shown here is derived from an EMBL/GenBank/DDBJ whole genome shotgun (WGS) entry which is preliminary data.</text>
</comment>
<proteinExistence type="predicted"/>
<dbReference type="Proteomes" id="UP001499987">
    <property type="component" value="Unassembled WGS sequence"/>
</dbReference>
<accession>A0ABP4E1U4</accession>
<keyword evidence="4" id="KW-1185">Reference proteome</keyword>
<feature type="signal peptide" evidence="2">
    <location>
        <begin position="1"/>
        <end position="26"/>
    </location>
</feature>
<reference evidence="4" key="1">
    <citation type="journal article" date="2019" name="Int. J. Syst. Evol. Microbiol.">
        <title>The Global Catalogue of Microorganisms (GCM) 10K type strain sequencing project: providing services to taxonomists for standard genome sequencing and annotation.</title>
        <authorList>
            <consortium name="The Broad Institute Genomics Platform"/>
            <consortium name="The Broad Institute Genome Sequencing Center for Infectious Disease"/>
            <person name="Wu L."/>
            <person name="Ma J."/>
        </authorList>
    </citation>
    <scope>NUCLEOTIDE SEQUENCE [LARGE SCALE GENOMIC DNA]</scope>
    <source>
        <strain evidence="4">JCM 13002</strain>
    </source>
</reference>
<protein>
    <recommendedName>
        <fullName evidence="5">Sensor domain-containing protein</fullName>
    </recommendedName>
</protein>
<dbReference type="EMBL" id="BAAALD010000025">
    <property type="protein sequence ID" value="GAA1084831.1"/>
    <property type="molecule type" value="Genomic_DNA"/>
</dbReference>
<evidence type="ECO:0008006" key="5">
    <source>
        <dbReference type="Google" id="ProtNLM"/>
    </source>
</evidence>
<dbReference type="RefSeq" id="WP_344624158.1">
    <property type="nucleotide sequence ID" value="NZ_BAAALD010000025.1"/>
</dbReference>
<feature type="chain" id="PRO_5045597274" description="Sensor domain-containing protein" evidence="2">
    <location>
        <begin position="27"/>
        <end position="269"/>
    </location>
</feature>
<keyword evidence="2" id="KW-0732">Signal</keyword>
<evidence type="ECO:0000256" key="1">
    <source>
        <dbReference type="SAM" id="MobiDB-lite"/>
    </source>
</evidence>
<name>A0ABP4E1U4_9ACTN</name>
<evidence type="ECO:0000256" key="2">
    <source>
        <dbReference type="SAM" id="SignalP"/>
    </source>
</evidence>
<evidence type="ECO:0000313" key="4">
    <source>
        <dbReference type="Proteomes" id="UP001499987"/>
    </source>
</evidence>